<dbReference type="InterPro" id="IPR037045">
    <property type="entry name" value="S8pro/Inhibitor_I9_sf"/>
</dbReference>
<dbReference type="PROSITE" id="PS00138">
    <property type="entry name" value="SUBTILASE_SER"/>
    <property type="match status" value="1"/>
</dbReference>
<dbReference type="GO" id="GO:0005975">
    <property type="term" value="P:carbohydrate metabolic process"/>
    <property type="evidence" value="ECO:0007669"/>
    <property type="project" value="UniProtKB-ARBA"/>
</dbReference>
<feature type="active site" description="Charge relay system" evidence="5 6">
    <location>
        <position position="345"/>
    </location>
</feature>
<evidence type="ECO:0000256" key="2">
    <source>
        <dbReference type="ARBA" id="ARBA00022670"/>
    </source>
</evidence>
<evidence type="ECO:0000256" key="6">
    <source>
        <dbReference type="PROSITE-ProRule" id="PRU01240"/>
    </source>
</evidence>
<dbReference type="InterPro" id="IPR050131">
    <property type="entry name" value="Peptidase_S8_subtilisin-like"/>
</dbReference>
<dbReference type="GO" id="GO:0004252">
    <property type="term" value="F:serine-type endopeptidase activity"/>
    <property type="evidence" value="ECO:0007669"/>
    <property type="project" value="UniProtKB-UniRule"/>
</dbReference>
<comment type="similarity">
    <text evidence="1 6 7">Belongs to the peptidase S8 family.</text>
</comment>
<organism evidence="10 11">
    <name type="scientific">Asanoa ishikariensis</name>
    <dbReference type="NCBI Taxonomy" id="137265"/>
    <lineage>
        <taxon>Bacteria</taxon>
        <taxon>Bacillati</taxon>
        <taxon>Actinomycetota</taxon>
        <taxon>Actinomycetes</taxon>
        <taxon>Micromonosporales</taxon>
        <taxon>Micromonosporaceae</taxon>
        <taxon>Asanoa</taxon>
    </lineage>
</organism>
<dbReference type="Pfam" id="PF00082">
    <property type="entry name" value="Peptidase_S8"/>
    <property type="match status" value="1"/>
</dbReference>
<evidence type="ECO:0000256" key="4">
    <source>
        <dbReference type="ARBA" id="ARBA00022825"/>
    </source>
</evidence>
<dbReference type="Gene3D" id="3.30.70.80">
    <property type="entry name" value="Peptidase S8 propeptide/proteinase inhibitor I9"/>
    <property type="match status" value="1"/>
</dbReference>
<evidence type="ECO:0000259" key="9">
    <source>
        <dbReference type="PROSITE" id="PS51829"/>
    </source>
</evidence>
<reference evidence="11" key="1">
    <citation type="submission" date="2016-10" db="EMBL/GenBank/DDBJ databases">
        <authorList>
            <person name="Varghese N."/>
            <person name="Submissions S."/>
        </authorList>
    </citation>
    <scope>NUCLEOTIDE SEQUENCE [LARGE SCALE GENOMIC DNA]</scope>
    <source>
        <strain evidence="11">DSM 44718</strain>
    </source>
</reference>
<dbReference type="OrthoDB" id="9798386at2"/>
<gene>
    <name evidence="10" type="ORF">SAMN05421684_0065</name>
</gene>
<dbReference type="InterPro" id="IPR013783">
    <property type="entry name" value="Ig-like_fold"/>
</dbReference>
<feature type="signal peptide" evidence="8">
    <location>
        <begin position="1"/>
        <end position="26"/>
    </location>
</feature>
<dbReference type="PRINTS" id="PR00723">
    <property type="entry name" value="SUBTILISIN"/>
</dbReference>
<feature type="chain" id="PRO_5011782363" evidence="8">
    <location>
        <begin position="27"/>
        <end position="624"/>
    </location>
</feature>
<dbReference type="PROSITE" id="PS00136">
    <property type="entry name" value="SUBTILASE_ASP"/>
    <property type="match status" value="1"/>
</dbReference>
<keyword evidence="8" id="KW-0732">Signal</keyword>
<keyword evidence="3 6" id="KW-0378">Hydrolase</keyword>
<dbReference type="InterPro" id="IPR034193">
    <property type="entry name" value="PCSK9_ProteinaseK-like"/>
</dbReference>
<dbReference type="InterPro" id="IPR008979">
    <property type="entry name" value="Galactose-bd-like_sf"/>
</dbReference>
<evidence type="ECO:0000256" key="8">
    <source>
        <dbReference type="SAM" id="SignalP"/>
    </source>
</evidence>
<dbReference type="SUPFAM" id="SSF49785">
    <property type="entry name" value="Galactose-binding domain-like"/>
    <property type="match status" value="1"/>
</dbReference>
<dbReference type="AlphaFoldDB" id="A0A1H3KC84"/>
<name>A0A1H3KC84_9ACTN</name>
<sequence>MSLPRKFILVGVGALTAFAFTSPAAAAEPSGTVLHVGGDTAVADSYIVVFKDTAVARASVDSNAATLAGRHGGSVVRTYRTALRGFELKASAAQAKRIAANPNVAYVEQNHTVHAFGTQTNPPSWGLDRIDQRNLPLNQSYTYPNTASNVHAYIVDTGIRTTHQDFGGRATSGFDAVDGGAADDCNGHGTHVAGTVGGGAYGVAKGVQLVAVRVLNCQGSGTNAQVVGGIDWVTANAIKPAVANMSLGGGANTAIDNAVNSAINSGVTFAIAAGNGNALGQRQNACNYSPARVPNAITVGATQNNDAAASFSNFGTCVDILGPGVNITSAWSTSNTATNTISGTSMATPHVAGAAALVLSANPGWSNQQVRDYLVNNSTPNVVTNPGTGTPNRLLFVVNDGTPPANDFGVSVSPAAGSVTAGSAASTTVSTATTSGSAQSVSFSASGLPSGATASFSPTSVTSGGSSTLTITTSASTPSGTYAVTVTGTGAAGARTATYSLTVTGGTGGGCSGTNGTDVAIPDNNSNVASTIAVSGCGRAPSSSSTVAVNIVHTYRGDLVIDLVAPDGTAFRLKNSSSLDSADNVNATYTVNLSGESANGNWQLRVRDVYSADTGYINTWTLTL</sequence>
<dbReference type="Gene3D" id="2.60.40.10">
    <property type="entry name" value="Immunoglobulins"/>
    <property type="match status" value="1"/>
</dbReference>
<evidence type="ECO:0000256" key="1">
    <source>
        <dbReference type="ARBA" id="ARBA00011073"/>
    </source>
</evidence>
<dbReference type="InterPro" id="IPR036852">
    <property type="entry name" value="Peptidase_S8/S53_dom_sf"/>
</dbReference>
<dbReference type="InterPro" id="IPR023828">
    <property type="entry name" value="Peptidase_S8_Ser-AS"/>
</dbReference>
<dbReference type="InterPro" id="IPR010259">
    <property type="entry name" value="S8pro/Inhibitor_I9"/>
</dbReference>
<feature type="active site" description="Charge relay system" evidence="5 6">
    <location>
        <position position="188"/>
    </location>
</feature>
<dbReference type="CDD" id="cd04077">
    <property type="entry name" value="Peptidases_S8_PCSK9_ProteinaseK_like"/>
    <property type="match status" value="1"/>
</dbReference>
<dbReference type="InterPro" id="IPR000209">
    <property type="entry name" value="Peptidase_S8/S53_dom"/>
</dbReference>
<keyword evidence="2 6" id="KW-0645">Protease</keyword>
<dbReference type="Pfam" id="PF01483">
    <property type="entry name" value="P_proprotein"/>
    <property type="match status" value="1"/>
</dbReference>
<dbReference type="PANTHER" id="PTHR43806:SF11">
    <property type="entry name" value="CEREVISIN-RELATED"/>
    <property type="match status" value="1"/>
</dbReference>
<evidence type="ECO:0000256" key="5">
    <source>
        <dbReference type="PIRSR" id="PIRSR615500-1"/>
    </source>
</evidence>
<proteinExistence type="inferred from homology"/>
<dbReference type="Gene3D" id="2.60.120.260">
    <property type="entry name" value="Galactose-binding domain-like"/>
    <property type="match status" value="1"/>
</dbReference>
<accession>A0A1H3KC84</accession>
<protein>
    <submittedName>
        <fullName evidence="10">Serine protease, subtilisin family</fullName>
    </submittedName>
</protein>
<dbReference type="FunFam" id="3.40.50.200:FF:000014">
    <property type="entry name" value="Proteinase K"/>
    <property type="match status" value="1"/>
</dbReference>
<dbReference type="Gene3D" id="3.40.50.200">
    <property type="entry name" value="Peptidase S8/S53 domain"/>
    <property type="match status" value="1"/>
</dbReference>
<dbReference type="RefSeq" id="WP_090785867.1">
    <property type="nucleotide sequence ID" value="NZ_BOND01000038.1"/>
</dbReference>
<dbReference type="GO" id="GO:0005615">
    <property type="term" value="C:extracellular space"/>
    <property type="evidence" value="ECO:0007669"/>
    <property type="project" value="TreeGrafter"/>
</dbReference>
<dbReference type="InterPro" id="IPR002884">
    <property type="entry name" value="P_dom"/>
</dbReference>
<dbReference type="SUPFAM" id="SSF54897">
    <property type="entry name" value="Protease propeptides/inhibitors"/>
    <property type="match status" value="1"/>
</dbReference>
<dbReference type="PROSITE" id="PS51829">
    <property type="entry name" value="P_HOMO_B"/>
    <property type="match status" value="1"/>
</dbReference>
<keyword evidence="4 6" id="KW-0720">Serine protease</keyword>
<dbReference type="SUPFAM" id="SSF52743">
    <property type="entry name" value="Subtilisin-like"/>
    <property type="match status" value="1"/>
</dbReference>
<dbReference type="PANTHER" id="PTHR43806">
    <property type="entry name" value="PEPTIDASE S8"/>
    <property type="match status" value="1"/>
</dbReference>
<dbReference type="EMBL" id="FNQB01000001">
    <property type="protein sequence ID" value="SDY49786.1"/>
    <property type="molecule type" value="Genomic_DNA"/>
</dbReference>
<dbReference type="Proteomes" id="UP000199632">
    <property type="component" value="Unassembled WGS sequence"/>
</dbReference>
<dbReference type="InterPro" id="IPR022398">
    <property type="entry name" value="Peptidase_S8_His-AS"/>
</dbReference>
<evidence type="ECO:0000256" key="3">
    <source>
        <dbReference type="ARBA" id="ARBA00022801"/>
    </source>
</evidence>
<dbReference type="PROSITE" id="PS00137">
    <property type="entry name" value="SUBTILASE_HIS"/>
    <property type="match status" value="1"/>
</dbReference>
<dbReference type="GO" id="GO:0006508">
    <property type="term" value="P:proteolysis"/>
    <property type="evidence" value="ECO:0007669"/>
    <property type="project" value="UniProtKB-KW"/>
</dbReference>
<evidence type="ECO:0000256" key="7">
    <source>
        <dbReference type="RuleBase" id="RU003355"/>
    </source>
</evidence>
<evidence type="ECO:0000313" key="11">
    <source>
        <dbReference type="Proteomes" id="UP000199632"/>
    </source>
</evidence>
<feature type="domain" description="P/Homo B" evidence="9">
    <location>
        <begin position="502"/>
        <end position="624"/>
    </location>
</feature>
<dbReference type="STRING" id="137265.SAMN05421684_0065"/>
<evidence type="ECO:0000313" key="10">
    <source>
        <dbReference type="EMBL" id="SDY49786.1"/>
    </source>
</evidence>
<dbReference type="InterPro" id="IPR015500">
    <property type="entry name" value="Peptidase_S8_subtilisin-rel"/>
</dbReference>
<feature type="active site" description="Charge relay system" evidence="5 6">
    <location>
        <position position="156"/>
    </location>
</feature>
<keyword evidence="11" id="KW-1185">Reference proteome</keyword>
<dbReference type="InterPro" id="IPR023827">
    <property type="entry name" value="Peptidase_S8_Asp-AS"/>
</dbReference>
<dbReference type="Pfam" id="PF05922">
    <property type="entry name" value="Inhibitor_I9"/>
    <property type="match status" value="1"/>
</dbReference>
<dbReference type="PROSITE" id="PS51892">
    <property type="entry name" value="SUBTILASE"/>
    <property type="match status" value="1"/>
</dbReference>